<dbReference type="OrthoDB" id="8724542at2"/>
<evidence type="ECO:0000313" key="4">
    <source>
        <dbReference type="Proteomes" id="UP000321199"/>
    </source>
</evidence>
<dbReference type="PANTHER" id="PTHR39600:SF1">
    <property type="entry name" value="PEPTIDASE INHIBITOR I78 FAMILY PROTEIN"/>
    <property type="match status" value="1"/>
</dbReference>
<gene>
    <name evidence="3" type="ORF">FOZ74_13355</name>
</gene>
<feature type="chain" id="PRO_5022680806" evidence="2">
    <location>
        <begin position="24"/>
        <end position="109"/>
    </location>
</feature>
<accession>A0A5B8RWN7</accession>
<evidence type="ECO:0000256" key="1">
    <source>
        <dbReference type="SAM" id="MobiDB-lite"/>
    </source>
</evidence>
<dbReference type="PANTHER" id="PTHR39600">
    <property type="entry name" value="PEPTIDASE INHIBITOR I78 FAMILY PROTEIN"/>
    <property type="match status" value="1"/>
</dbReference>
<sequence length="109" mass="11147">MNIRLWLAAVCAVGMAACTTSMPEQPQQPQPVPLGRSDAPAGGTCAAAGAQAVVGKVASAQVVERARVGAGARMARVLHPGQVTTKEFDAQRLNLEVNARGVILAARCG</sequence>
<proteinExistence type="predicted"/>
<feature type="region of interest" description="Disordered" evidence="1">
    <location>
        <begin position="21"/>
        <end position="40"/>
    </location>
</feature>
<keyword evidence="4" id="KW-1185">Reference proteome</keyword>
<dbReference type="Gene3D" id="3.30.10.10">
    <property type="entry name" value="Trypsin Inhibitor V, subunit A"/>
    <property type="match status" value="1"/>
</dbReference>
<dbReference type="InterPro" id="IPR021719">
    <property type="entry name" value="Prot_inh_I78"/>
</dbReference>
<dbReference type="Proteomes" id="UP000321199">
    <property type="component" value="Chromosome"/>
</dbReference>
<dbReference type="RefSeq" id="WP_146913515.1">
    <property type="nucleotide sequence ID" value="NZ_CP042344.1"/>
</dbReference>
<name>A0A5B8RWN7_9BURK</name>
<reference evidence="3 4" key="1">
    <citation type="submission" date="2019-07" db="EMBL/GenBank/DDBJ databases">
        <title>Complete genome sequence of Comamonas sp. NLF 7-7 isolated from livestock.</title>
        <authorList>
            <person name="Kim D.H."/>
            <person name="Kim J.G."/>
        </authorList>
    </citation>
    <scope>NUCLEOTIDE SEQUENCE [LARGE SCALE GENOMIC DNA]</scope>
    <source>
        <strain evidence="3 4">NLF 7-7</strain>
    </source>
</reference>
<keyword evidence="2" id="KW-0732">Signal</keyword>
<organism evidence="3 4">
    <name type="scientific">Comamonas flocculans</name>
    <dbReference type="NCBI Taxonomy" id="2597701"/>
    <lineage>
        <taxon>Bacteria</taxon>
        <taxon>Pseudomonadati</taxon>
        <taxon>Pseudomonadota</taxon>
        <taxon>Betaproteobacteria</taxon>
        <taxon>Burkholderiales</taxon>
        <taxon>Comamonadaceae</taxon>
        <taxon>Comamonas</taxon>
    </lineage>
</organism>
<dbReference type="KEGG" id="cof:FOZ74_13355"/>
<dbReference type="Pfam" id="PF11720">
    <property type="entry name" value="Inhibitor_I78"/>
    <property type="match status" value="1"/>
</dbReference>
<dbReference type="AlphaFoldDB" id="A0A5B8RWN7"/>
<evidence type="ECO:0000313" key="3">
    <source>
        <dbReference type="EMBL" id="QEA13930.1"/>
    </source>
</evidence>
<protein>
    <submittedName>
        <fullName evidence="3">Proteinase inhibitor I78</fullName>
    </submittedName>
</protein>
<dbReference type="EMBL" id="CP042344">
    <property type="protein sequence ID" value="QEA13930.1"/>
    <property type="molecule type" value="Genomic_DNA"/>
</dbReference>
<evidence type="ECO:0000256" key="2">
    <source>
        <dbReference type="SAM" id="SignalP"/>
    </source>
</evidence>
<feature type="signal peptide" evidence="2">
    <location>
        <begin position="1"/>
        <end position="23"/>
    </location>
</feature>
<dbReference type="PROSITE" id="PS51257">
    <property type="entry name" value="PROKAR_LIPOPROTEIN"/>
    <property type="match status" value="1"/>
</dbReference>